<dbReference type="InterPro" id="IPR010330">
    <property type="entry name" value="CoiA_nuc"/>
</dbReference>
<organism evidence="3 4">
    <name type="scientific">Staphylococcus haemolyticus</name>
    <dbReference type="NCBI Taxonomy" id="1283"/>
    <lineage>
        <taxon>Bacteria</taxon>
        <taxon>Bacillati</taxon>
        <taxon>Bacillota</taxon>
        <taxon>Bacilli</taxon>
        <taxon>Bacillales</taxon>
        <taxon>Staphylococcaceae</taxon>
        <taxon>Staphylococcus</taxon>
    </lineage>
</organism>
<accession>A0A2K0A955</accession>
<evidence type="ECO:0000259" key="1">
    <source>
        <dbReference type="Pfam" id="PF06054"/>
    </source>
</evidence>
<dbReference type="Pfam" id="PF25164">
    <property type="entry name" value="CoiA_N"/>
    <property type="match status" value="1"/>
</dbReference>
<evidence type="ECO:0008006" key="5">
    <source>
        <dbReference type="Google" id="ProtNLM"/>
    </source>
</evidence>
<evidence type="ECO:0000259" key="2">
    <source>
        <dbReference type="Pfam" id="PF25164"/>
    </source>
</evidence>
<gene>
    <name evidence="3" type="ORF">AL503_012455</name>
</gene>
<reference evidence="3 4" key="1">
    <citation type="submission" date="2017-12" db="EMBL/GenBank/DDBJ databases">
        <title>FDA dAtabase for Regulatory Grade micrObial Sequences (FDA-ARGOS): Supporting development and validation of Infectious Disease Dx tests.</title>
        <authorList>
            <person name="Hoffmann M."/>
            <person name="Allard M."/>
            <person name="Evans P."/>
            <person name="Brown E."/>
            <person name="Tallon L."/>
            <person name="Sadzewicz L."/>
            <person name="Sengamalay N."/>
            <person name="Ott S."/>
            <person name="Godinez A."/>
            <person name="Nagaraj S."/>
            <person name="Vavikolanu K."/>
            <person name="Aluvathingal J."/>
            <person name="Nadendla S."/>
            <person name="Sichtig H."/>
        </authorList>
    </citation>
    <scope>NUCLEOTIDE SEQUENCE [LARGE SCALE GENOMIC DNA]</scope>
    <source>
        <strain evidence="3 4">FDAARGOS_148</strain>
    </source>
</reference>
<dbReference type="PIRSF" id="PIRSF007487">
    <property type="entry name" value="Competence-induced_CoiA_bac"/>
    <property type="match status" value="1"/>
</dbReference>
<dbReference type="InterPro" id="IPR057253">
    <property type="entry name" value="CoiA-like_N"/>
</dbReference>
<evidence type="ECO:0000313" key="4">
    <source>
        <dbReference type="Proteomes" id="UP000053523"/>
    </source>
</evidence>
<name>A0A2K0A955_STAHA</name>
<dbReference type="InterPro" id="IPR021176">
    <property type="entry name" value="Competence-induced_CoiA"/>
</dbReference>
<dbReference type="RefSeq" id="WP_037549091.1">
    <property type="nucleotide sequence ID" value="NZ_CAJCGD010000005.1"/>
</dbReference>
<feature type="domain" description="Competence protein CoiA-like N-terminal" evidence="2">
    <location>
        <begin position="13"/>
        <end position="52"/>
    </location>
</feature>
<protein>
    <recommendedName>
        <fullName evidence="5">Transcription factor</fullName>
    </recommendedName>
</protein>
<dbReference type="AlphaFoldDB" id="A0A2K0A955"/>
<sequence>MLIAINQQGEQVYAHRAKKQDSYFCPHCSSQLLYKCGTKKIPHFAHKVDSVCYCAKQESEQHYFVKCFIAKMLSQLHYHVQIEPYCPTIQQYPDILVNSKYVIEIQFSRIGIEEIIERTKGFKQLSMEVIWLIQDCRYHMGRVYLNSFQAHFIHPINRCLYVWNQKNKCVVLYSQIQHIGGRQFIAKRTVIKINELVNQISIMPTPYQHIFKLTKSEIHYYLNQCRRKNSVLEPSLSAMYQLRLTDEAIYHNFGYIFPYQLYIENHPVQWQLQFKLFNEQECDVHQRLKAFLKFRQMYLNTISMDCVVSELINHYIKYS</sequence>
<dbReference type="Proteomes" id="UP000053523">
    <property type="component" value="Unassembled WGS sequence"/>
</dbReference>
<comment type="caution">
    <text evidence="3">The sequence shown here is derived from an EMBL/GenBank/DDBJ whole genome shotgun (WGS) entry which is preliminary data.</text>
</comment>
<dbReference type="Pfam" id="PF06054">
    <property type="entry name" value="CoiA_nuc"/>
    <property type="match status" value="1"/>
</dbReference>
<dbReference type="EMBL" id="LORN02000015">
    <property type="protein sequence ID" value="PNN21542.1"/>
    <property type="molecule type" value="Genomic_DNA"/>
</dbReference>
<proteinExistence type="predicted"/>
<feature type="domain" description="Competence protein CoiA nuclease-like" evidence="1">
    <location>
        <begin position="58"/>
        <end position="196"/>
    </location>
</feature>
<evidence type="ECO:0000313" key="3">
    <source>
        <dbReference type="EMBL" id="PNN21542.1"/>
    </source>
</evidence>